<proteinExistence type="predicted"/>
<dbReference type="RefSeq" id="WP_347721691.1">
    <property type="nucleotide sequence ID" value="NZ_CP104395.1"/>
</dbReference>
<dbReference type="Proteomes" id="UP001218034">
    <property type="component" value="Chromosome"/>
</dbReference>
<evidence type="ECO:0000256" key="1">
    <source>
        <dbReference type="SAM" id="MobiDB-lite"/>
    </source>
</evidence>
<evidence type="ECO:0000313" key="3">
    <source>
        <dbReference type="Proteomes" id="UP001218034"/>
    </source>
</evidence>
<reference evidence="2 3" key="1">
    <citation type="submission" date="2022-09" db="EMBL/GenBank/DDBJ databases">
        <title>Xylan utilization by haloarchaea-nanohaloarchaea associations.</title>
        <authorList>
            <person name="Yakimov M."/>
        </authorList>
    </citation>
    <scope>NUCLEOTIDE SEQUENCE [LARGE SCALE GENOMIC DNA]</scope>
    <source>
        <strain evidence="2 3">SVXNc</strain>
    </source>
</reference>
<sequence length="84" mass="9846">MTNELLDAANNSGSKDSSEERYKKLKEKQAGNDMSESEQRYKELKKDATEEFIEQQRRREQEDEESSEEPEDVEEEDEGGFITH</sequence>
<gene>
    <name evidence="2" type="ORF">SVXNc_0853</name>
</gene>
<feature type="compositionally biased region" description="Polar residues" evidence="1">
    <location>
        <begin position="1"/>
        <end position="15"/>
    </location>
</feature>
<feature type="compositionally biased region" description="Acidic residues" evidence="1">
    <location>
        <begin position="62"/>
        <end position="84"/>
    </location>
</feature>
<dbReference type="EMBL" id="CP104395">
    <property type="protein sequence ID" value="WEL19860.1"/>
    <property type="molecule type" value="Genomic_DNA"/>
</dbReference>
<organism evidence="2 3">
    <name type="scientific">Candidatus Nanohalococcus occultus</name>
    <dbReference type="NCBI Taxonomy" id="2978047"/>
    <lineage>
        <taxon>Archaea</taxon>
        <taxon>Candidatus Nanohalarchaeota</taxon>
        <taxon>Candidatus Nanohalarchaeota incertae sedis</taxon>
        <taxon>Candidatus Nanohalococcus</taxon>
    </lineage>
</organism>
<accession>A0ABY8CIM1</accession>
<feature type="region of interest" description="Disordered" evidence="1">
    <location>
        <begin position="1"/>
        <end position="84"/>
    </location>
</feature>
<name>A0ABY8CIM1_9ARCH</name>
<keyword evidence="3" id="KW-1185">Reference proteome</keyword>
<feature type="compositionally biased region" description="Basic and acidic residues" evidence="1">
    <location>
        <begin position="16"/>
        <end position="30"/>
    </location>
</feature>
<evidence type="ECO:0000313" key="2">
    <source>
        <dbReference type="EMBL" id="WEL19860.1"/>
    </source>
</evidence>
<protein>
    <submittedName>
        <fullName evidence="2">Uncharacterized protein</fullName>
    </submittedName>
</protein>
<dbReference type="GeneID" id="90590290"/>
<feature type="compositionally biased region" description="Basic and acidic residues" evidence="1">
    <location>
        <begin position="37"/>
        <end position="61"/>
    </location>
</feature>